<name>A0A0F9S3G3_9ZZZZ</name>
<proteinExistence type="predicted"/>
<gene>
    <name evidence="1" type="ORF">LCGC14_0821460</name>
</gene>
<comment type="caution">
    <text evidence="1">The sequence shown here is derived from an EMBL/GenBank/DDBJ whole genome shotgun (WGS) entry which is preliminary data.</text>
</comment>
<dbReference type="AlphaFoldDB" id="A0A0F9S3G3"/>
<protein>
    <submittedName>
        <fullName evidence="1">Uncharacterized protein</fullName>
    </submittedName>
</protein>
<accession>A0A0F9S3G3</accession>
<dbReference type="EMBL" id="LAZR01002309">
    <property type="protein sequence ID" value="KKN31681.1"/>
    <property type="molecule type" value="Genomic_DNA"/>
</dbReference>
<reference evidence="1" key="1">
    <citation type="journal article" date="2015" name="Nature">
        <title>Complex archaea that bridge the gap between prokaryotes and eukaryotes.</title>
        <authorList>
            <person name="Spang A."/>
            <person name="Saw J.H."/>
            <person name="Jorgensen S.L."/>
            <person name="Zaremba-Niedzwiedzka K."/>
            <person name="Martijn J."/>
            <person name="Lind A.E."/>
            <person name="van Eijk R."/>
            <person name="Schleper C."/>
            <person name="Guy L."/>
            <person name="Ettema T.J."/>
        </authorList>
    </citation>
    <scope>NUCLEOTIDE SEQUENCE</scope>
</reference>
<evidence type="ECO:0000313" key="1">
    <source>
        <dbReference type="EMBL" id="KKN31681.1"/>
    </source>
</evidence>
<sequence>MEASNPYLQVIQSYAATTGALASMLIQQTMTVASTSNTVEALQVKLIANAKTGAWANTIFAQMDFGASGLAHGSASAVCAEISLPGASVVRGTYYAWQTEIECPASCAMNGNPIAVMSVSVWGDNKTQFDDVGLLFDISGVTSGSGKFWYDNTSNAVDEFLKVRTPSGIRYIGLSDSDSVWS</sequence>
<organism evidence="1">
    <name type="scientific">marine sediment metagenome</name>
    <dbReference type="NCBI Taxonomy" id="412755"/>
    <lineage>
        <taxon>unclassified sequences</taxon>
        <taxon>metagenomes</taxon>
        <taxon>ecological metagenomes</taxon>
    </lineage>
</organism>